<dbReference type="InterPro" id="IPR013126">
    <property type="entry name" value="Hsp_70_fam"/>
</dbReference>
<dbReference type="Gene3D" id="2.60.34.10">
    <property type="entry name" value="Substrate Binding Domain Of DNAk, Chain A, domain 1"/>
    <property type="match status" value="1"/>
</dbReference>
<dbReference type="PRINTS" id="PR00301">
    <property type="entry name" value="HEATSHOCK70"/>
</dbReference>
<organism evidence="4 5">
    <name type="scientific">Powellomyces hirtus</name>
    <dbReference type="NCBI Taxonomy" id="109895"/>
    <lineage>
        <taxon>Eukaryota</taxon>
        <taxon>Fungi</taxon>
        <taxon>Fungi incertae sedis</taxon>
        <taxon>Chytridiomycota</taxon>
        <taxon>Chytridiomycota incertae sedis</taxon>
        <taxon>Chytridiomycetes</taxon>
        <taxon>Spizellomycetales</taxon>
        <taxon>Powellomycetaceae</taxon>
        <taxon>Powellomyces</taxon>
    </lineage>
</organism>
<dbReference type="AlphaFoldDB" id="A0A507E232"/>
<dbReference type="Gene3D" id="3.30.420.40">
    <property type="match status" value="2"/>
</dbReference>
<dbReference type="STRING" id="109895.A0A507E232"/>
<name>A0A507E232_9FUNG</name>
<keyword evidence="2" id="KW-0067">ATP-binding</keyword>
<reference evidence="4 5" key="1">
    <citation type="journal article" date="2019" name="Sci. Rep.">
        <title>Comparative genomics of chytrid fungi reveal insights into the obligate biotrophic and pathogenic lifestyle of Synchytrium endobioticum.</title>
        <authorList>
            <person name="van de Vossenberg B.T.L.H."/>
            <person name="Warris S."/>
            <person name="Nguyen H.D.T."/>
            <person name="van Gent-Pelzer M.P.E."/>
            <person name="Joly D.L."/>
            <person name="van de Geest H.C."/>
            <person name="Bonants P.J.M."/>
            <person name="Smith D.S."/>
            <person name="Levesque C.A."/>
            <person name="van der Lee T.A.J."/>
        </authorList>
    </citation>
    <scope>NUCLEOTIDE SEQUENCE [LARGE SCALE GENOMIC DNA]</scope>
    <source>
        <strain evidence="4 5">CBS 809.83</strain>
    </source>
</reference>
<gene>
    <name evidence="4" type="ORF">PhCBS80983_g03332</name>
</gene>
<dbReference type="GO" id="GO:0005524">
    <property type="term" value="F:ATP binding"/>
    <property type="evidence" value="ECO:0007669"/>
    <property type="project" value="UniProtKB-KW"/>
</dbReference>
<sequence>MTKGDIQEIVLVGGSTRIPKIRKLIEILFDGKRVMKGLSPVEAIAYGAAVVGGIIRGPDYDDYSGFPPRLHRFTIGVEHPDGFITKIGSRNRPIHSSASNVISTTADNQSTVSIKIYEGEEPLPKDNTLRAQFDLTGIPPAPRGVPEIKVTVFMDDDGNVMTVTAVERRSGKWEWIAIQDDTGSIPDEELHRLKIEYTRYEAEDMALTTAHNRYQTYPRQDSSAGRLPRPAQQQSVRPRR</sequence>
<evidence type="ECO:0000256" key="1">
    <source>
        <dbReference type="ARBA" id="ARBA00022741"/>
    </source>
</evidence>
<dbReference type="PANTHER" id="PTHR19375">
    <property type="entry name" value="HEAT SHOCK PROTEIN 70KDA"/>
    <property type="match status" value="1"/>
</dbReference>
<dbReference type="Pfam" id="PF00012">
    <property type="entry name" value="HSP70"/>
    <property type="match status" value="1"/>
</dbReference>
<dbReference type="SUPFAM" id="SSF100920">
    <property type="entry name" value="Heat shock protein 70kD (HSP70), peptide-binding domain"/>
    <property type="match status" value="1"/>
</dbReference>
<dbReference type="InterPro" id="IPR018181">
    <property type="entry name" value="Heat_shock_70_CS"/>
</dbReference>
<dbReference type="EMBL" id="QEAQ01000041">
    <property type="protein sequence ID" value="TPX58139.1"/>
    <property type="molecule type" value="Genomic_DNA"/>
</dbReference>
<comment type="caution">
    <text evidence="4">The sequence shown here is derived from an EMBL/GenBank/DDBJ whole genome shotgun (WGS) entry which is preliminary data.</text>
</comment>
<dbReference type="InterPro" id="IPR029047">
    <property type="entry name" value="HSP70_peptide-bd_sf"/>
</dbReference>
<keyword evidence="1" id="KW-0547">Nucleotide-binding</keyword>
<dbReference type="SUPFAM" id="SSF53067">
    <property type="entry name" value="Actin-like ATPase domain"/>
    <property type="match status" value="1"/>
</dbReference>
<accession>A0A507E232</accession>
<feature type="compositionally biased region" description="Polar residues" evidence="3">
    <location>
        <begin position="214"/>
        <end position="223"/>
    </location>
</feature>
<protein>
    <submittedName>
        <fullName evidence="4">Uncharacterized protein</fullName>
    </submittedName>
</protein>
<dbReference type="InterPro" id="IPR043129">
    <property type="entry name" value="ATPase_NBD"/>
</dbReference>
<keyword evidence="5" id="KW-1185">Reference proteome</keyword>
<evidence type="ECO:0000256" key="2">
    <source>
        <dbReference type="ARBA" id="ARBA00022840"/>
    </source>
</evidence>
<evidence type="ECO:0000256" key="3">
    <source>
        <dbReference type="SAM" id="MobiDB-lite"/>
    </source>
</evidence>
<feature type="compositionally biased region" description="Polar residues" evidence="3">
    <location>
        <begin position="231"/>
        <end position="240"/>
    </location>
</feature>
<dbReference type="PROSITE" id="PS01036">
    <property type="entry name" value="HSP70_3"/>
    <property type="match status" value="1"/>
</dbReference>
<evidence type="ECO:0000313" key="4">
    <source>
        <dbReference type="EMBL" id="TPX58139.1"/>
    </source>
</evidence>
<proteinExistence type="predicted"/>
<dbReference type="Proteomes" id="UP000318582">
    <property type="component" value="Unassembled WGS sequence"/>
</dbReference>
<dbReference type="GO" id="GO:0140662">
    <property type="term" value="F:ATP-dependent protein folding chaperone"/>
    <property type="evidence" value="ECO:0007669"/>
    <property type="project" value="InterPro"/>
</dbReference>
<evidence type="ECO:0000313" key="5">
    <source>
        <dbReference type="Proteomes" id="UP000318582"/>
    </source>
</evidence>
<feature type="region of interest" description="Disordered" evidence="3">
    <location>
        <begin position="214"/>
        <end position="240"/>
    </location>
</feature>